<organism evidence="1 2">
    <name type="scientific">Microthyrium microscopicum</name>
    <dbReference type="NCBI Taxonomy" id="703497"/>
    <lineage>
        <taxon>Eukaryota</taxon>
        <taxon>Fungi</taxon>
        <taxon>Dikarya</taxon>
        <taxon>Ascomycota</taxon>
        <taxon>Pezizomycotina</taxon>
        <taxon>Dothideomycetes</taxon>
        <taxon>Dothideomycetes incertae sedis</taxon>
        <taxon>Microthyriales</taxon>
        <taxon>Microthyriaceae</taxon>
        <taxon>Microthyrium</taxon>
    </lineage>
</organism>
<dbReference type="EMBL" id="MU004237">
    <property type="protein sequence ID" value="KAF2667883.1"/>
    <property type="molecule type" value="Genomic_DNA"/>
</dbReference>
<gene>
    <name evidence="1" type="ORF">BT63DRAFT_457184</name>
</gene>
<name>A0A6A6U9A0_9PEZI</name>
<proteinExistence type="predicted"/>
<reference evidence="1" key="1">
    <citation type="journal article" date="2020" name="Stud. Mycol.">
        <title>101 Dothideomycetes genomes: a test case for predicting lifestyles and emergence of pathogens.</title>
        <authorList>
            <person name="Haridas S."/>
            <person name="Albert R."/>
            <person name="Binder M."/>
            <person name="Bloem J."/>
            <person name="Labutti K."/>
            <person name="Salamov A."/>
            <person name="Andreopoulos B."/>
            <person name="Baker S."/>
            <person name="Barry K."/>
            <person name="Bills G."/>
            <person name="Bluhm B."/>
            <person name="Cannon C."/>
            <person name="Castanera R."/>
            <person name="Culley D."/>
            <person name="Daum C."/>
            <person name="Ezra D."/>
            <person name="Gonzalez J."/>
            <person name="Henrissat B."/>
            <person name="Kuo A."/>
            <person name="Liang C."/>
            <person name="Lipzen A."/>
            <person name="Lutzoni F."/>
            <person name="Magnuson J."/>
            <person name="Mondo S."/>
            <person name="Nolan M."/>
            <person name="Ohm R."/>
            <person name="Pangilinan J."/>
            <person name="Park H.-J."/>
            <person name="Ramirez L."/>
            <person name="Alfaro M."/>
            <person name="Sun H."/>
            <person name="Tritt A."/>
            <person name="Yoshinaga Y."/>
            <person name="Zwiers L.-H."/>
            <person name="Turgeon B."/>
            <person name="Goodwin S."/>
            <person name="Spatafora J."/>
            <person name="Crous P."/>
            <person name="Grigoriev I."/>
        </authorList>
    </citation>
    <scope>NUCLEOTIDE SEQUENCE</scope>
    <source>
        <strain evidence="1">CBS 115976</strain>
    </source>
</reference>
<keyword evidence="2" id="KW-1185">Reference proteome</keyword>
<evidence type="ECO:0000313" key="2">
    <source>
        <dbReference type="Proteomes" id="UP000799302"/>
    </source>
</evidence>
<evidence type="ECO:0000313" key="1">
    <source>
        <dbReference type="EMBL" id="KAF2667883.1"/>
    </source>
</evidence>
<sequence>MASSSSDRDDFSPEDRYAIASSKFELAARFESELSQNTRSVVLRNPFGTALSDYDYPTVSILSTEVNMQTAQILAQTLELRQNVLDKKGRRPPTAKETQIIDFAEGIEAITTGQLHSTNCIQKNLNSMLGIEVTREHEMQTSEEQENSLQLFESATATALLRAQHNYLNSGYSLRISGNPELIRKVSNLEKLSNEVLLMIFEYVYGTGQTIEVGTKRVAAMNNQKVVCLPVEHSYFLSSSIVGPRLSQLAAEEYYKRNTFKVLFHTAILLPGRQCRQLQIEVRSKVDLLLDGDYFGSYSKGSDNIRHLILQKTARPKVVINGAPPENVHQNVDIENHQIYTTRHSQPVEYHSVFALQEFKKLESLELVLSDEYENHMDIRAFTKLLNRLPFSVKVYLRVPHLSRRLKINHWLTAPQDGDLDQYNRFFDFEYRARIGAAGNVVVAANRLPAGFGPLLVGASRAIAGRRYGNDSIRDWYMYADTIHPGAMRVFFAEHARTLP</sequence>
<dbReference type="AlphaFoldDB" id="A0A6A6U9A0"/>
<protein>
    <submittedName>
        <fullName evidence="1">Uncharacterized protein</fullName>
    </submittedName>
</protein>
<dbReference type="Proteomes" id="UP000799302">
    <property type="component" value="Unassembled WGS sequence"/>
</dbReference>
<accession>A0A6A6U9A0</accession>